<feature type="domain" description="Fatty acid hydroxylase" evidence="9">
    <location>
        <begin position="88"/>
        <end position="220"/>
    </location>
</feature>
<dbReference type="InterPro" id="IPR006694">
    <property type="entry name" value="Fatty_acid_hydroxylase"/>
</dbReference>
<dbReference type="GO" id="GO:0006643">
    <property type="term" value="P:membrane lipid metabolic process"/>
    <property type="evidence" value="ECO:0007669"/>
    <property type="project" value="TreeGrafter"/>
</dbReference>
<dbReference type="Pfam" id="PF04116">
    <property type="entry name" value="FA_hydroxylase"/>
    <property type="match status" value="1"/>
</dbReference>
<dbReference type="PANTHER" id="PTHR21624:SF1">
    <property type="entry name" value="ALKYLGLYCEROL MONOOXYGENASE"/>
    <property type="match status" value="1"/>
</dbReference>
<keyword evidence="3 8" id="KW-1133">Transmembrane helix</keyword>
<evidence type="ECO:0000256" key="8">
    <source>
        <dbReference type="SAM" id="Phobius"/>
    </source>
</evidence>
<proteinExistence type="predicted"/>
<dbReference type="KEGG" id="bgoe:IFJ75_16350"/>
<evidence type="ECO:0000259" key="9">
    <source>
        <dbReference type="Pfam" id="PF04116"/>
    </source>
</evidence>
<feature type="transmembrane region" description="Helical" evidence="8">
    <location>
        <begin position="6"/>
        <end position="23"/>
    </location>
</feature>
<dbReference type="GO" id="GO:0016020">
    <property type="term" value="C:membrane"/>
    <property type="evidence" value="ECO:0007669"/>
    <property type="project" value="GOC"/>
</dbReference>
<evidence type="ECO:0000256" key="4">
    <source>
        <dbReference type="ARBA" id="ARBA00023002"/>
    </source>
</evidence>
<protein>
    <submittedName>
        <fullName evidence="10">Sterol desaturase family protein</fullName>
    </submittedName>
</protein>
<sequence length="275" mass="30524">MTLKDLALVIGLGAAFILLERLIPRDRSQRVLRPGWTTDLLHTFIGGWLISIGIFAVGVALSLLRVHAVPQAIAGAIRSQPHWLQFVEILLLSDLGVYWIHRISHAVPALWRFHAVHHSSEHLDWAASHRVHPVEQLLFSTAAAGPAILLGFSPGPLALYALVYQAHAHLLHANVRIDFGPLRHVLGSPAFHHWHHADQREAYDRNFAALFAFYDHLFGSFRLPKGRLPERYGVEDPVPRDFLGQLAYPFKATAAPAPSSSGSSRGPMAEPDPIR</sequence>
<dbReference type="Proteomes" id="UP000663918">
    <property type="component" value="Chromosome"/>
</dbReference>
<dbReference type="InterPro" id="IPR051689">
    <property type="entry name" value="Sterol_desaturase/TMEM195"/>
</dbReference>
<evidence type="ECO:0000256" key="5">
    <source>
        <dbReference type="ARBA" id="ARBA00023098"/>
    </source>
</evidence>
<keyword evidence="4" id="KW-0560">Oxidoreductase</keyword>
<name>A0A975C3T1_9CAUL</name>
<evidence type="ECO:0000313" key="10">
    <source>
        <dbReference type="EMBL" id="QTC90786.1"/>
    </source>
</evidence>
<accession>A0A975C3T1</accession>
<dbReference type="RefSeq" id="WP_207869490.1">
    <property type="nucleotide sequence ID" value="NZ_CP062222.1"/>
</dbReference>
<organism evidence="10 11">
    <name type="scientific">Brevundimonas goettingensis</name>
    <dbReference type="NCBI Taxonomy" id="2774190"/>
    <lineage>
        <taxon>Bacteria</taxon>
        <taxon>Pseudomonadati</taxon>
        <taxon>Pseudomonadota</taxon>
        <taxon>Alphaproteobacteria</taxon>
        <taxon>Caulobacterales</taxon>
        <taxon>Caulobacteraceae</taxon>
        <taxon>Brevundimonas</taxon>
    </lineage>
</organism>
<evidence type="ECO:0000256" key="2">
    <source>
        <dbReference type="ARBA" id="ARBA00022692"/>
    </source>
</evidence>
<reference evidence="10" key="1">
    <citation type="submission" date="2020-09" db="EMBL/GenBank/DDBJ databases">
        <title>Brevundimonas sp. LVF2 isolated from a puddle in Goettingen, Germany.</title>
        <authorList>
            <person name="Friedrich I."/>
            <person name="Klassen A."/>
            <person name="Hannes N."/>
            <person name="Schneider D."/>
            <person name="Hertel R."/>
            <person name="Daniel R."/>
        </authorList>
    </citation>
    <scope>NUCLEOTIDE SEQUENCE</scope>
    <source>
        <strain evidence="10">LVF2</strain>
    </source>
</reference>
<dbReference type="GO" id="GO:0050479">
    <property type="term" value="F:glyceryl-ether monooxygenase activity"/>
    <property type="evidence" value="ECO:0007669"/>
    <property type="project" value="TreeGrafter"/>
</dbReference>
<dbReference type="EMBL" id="CP062222">
    <property type="protein sequence ID" value="QTC90786.1"/>
    <property type="molecule type" value="Genomic_DNA"/>
</dbReference>
<dbReference type="AlphaFoldDB" id="A0A975C3T1"/>
<feature type="region of interest" description="Disordered" evidence="7">
    <location>
        <begin position="253"/>
        <end position="275"/>
    </location>
</feature>
<dbReference type="GO" id="GO:0005506">
    <property type="term" value="F:iron ion binding"/>
    <property type="evidence" value="ECO:0007669"/>
    <property type="project" value="InterPro"/>
</dbReference>
<keyword evidence="5" id="KW-0443">Lipid metabolism</keyword>
<evidence type="ECO:0000313" key="11">
    <source>
        <dbReference type="Proteomes" id="UP000663918"/>
    </source>
</evidence>
<evidence type="ECO:0000256" key="7">
    <source>
        <dbReference type="SAM" id="MobiDB-lite"/>
    </source>
</evidence>
<evidence type="ECO:0000256" key="3">
    <source>
        <dbReference type="ARBA" id="ARBA00022989"/>
    </source>
</evidence>
<feature type="transmembrane region" description="Helical" evidence="8">
    <location>
        <begin position="44"/>
        <end position="63"/>
    </location>
</feature>
<dbReference type="GO" id="GO:0012505">
    <property type="term" value="C:endomembrane system"/>
    <property type="evidence" value="ECO:0007669"/>
    <property type="project" value="UniProtKB-SubCell"/>
</dbReference>
<comment type="subcellular location">
    <subcellularLocation>
        <location evidence="1">Endomembrane system</location>
        <topology evidence="1">Multi-pass membrane protein</topology>
    </subcellularLocation>
</comment>
<evidence type="ECO:0000256" key="1">
    <source>
        <dbReference type="ARBA" id="ARBA00004127"/>
    </source>
</evidence>
<dbReference type="PANTHER" id="PTHR21624">
    <property type="entry name" value="STEROL DESATURASE-RELATED PROTEIN"/>
    <property type="match status" value="1"/>
</dbReference>
<keyword evidence="2 8" id="KW-0812">Transmembrane</keyword>
<keyword evidence="11" id="KW-1185">Reference proteome</keyword>
<feature type="compositionally biased region" description="Low complexity" evidence="7">
    <location>
        <begin position="253"/>
        <end position="269"/>
    </location>
</feature>
<dbReference type="GO" id="GO:0008610">
    <property type="term" value="P:lipid biosynthetic process"/>
    <property type="evidence" value="ECO:0007669"/>
    <property type="project" value="InterPro"/>
</dbReference>
<evidence type="ECO:0000256" key="6">
    <source>
        <dbReference type="ARBA" id="ARBA00023136"/>
    </source>
</evidence>
<gene>
    <name evidence="10" type="ORF">IFJ75_16350</name>
</gene>
<keyword evidence="6 8" id="KW-0472">Membrane</keyword>